<dbReference type="EMBL" id="CAJPIN010050048">
    <property type="protein sequence ID" value="CAG2066065.1"/>
    <property type="molecule type" value="Genomic_DNA"/>
</dbReference>
<feature type="region of interest" description="Disordered" evidence="1">
    <location>
        <begin position="45"/>
        <end position="286"/>
    </location>
</feature>
<feature type="signal peptide" evidence="2">
    <location>
        <begin position="1"/>
        <end position="16"/>
    </location>
</feature>
<keyword evidence="4" id="KW-1185">Reference proteome</keyword>
<dbReference type="Proteomes" id="UP001153148">
    <property type="component" value="Unassembled WGS sequence"/>
</dbReference>
<accession>A0ABN7PIW1</accession>
<organism evidence="3 4">
    <name type="scientific">Timema podura</name>
    <name type="common">Walking stick</name>
    <dbReference type="NCBI Taxonomy" id="61482"/>
    <lineage>
        <taxon>Eukaryota</taxon>
        <taxon>Metazoa</taxon>
        <taxon>Ecdysozoa</taxon>
        <taxon>Arthropoda</taxon>
        <taxon>Hexapoda</taxon>
        <taxon>Insecta</taxon>
        <taxon>Pterygota</taxon>
        <taxon>Neoptera</taxon>
        <taxon>Polyneoptera</taxon>
        <taxon>Phasmatodea</taxon>
        <taxon>Timematodea</taxon>
        <taxon>Timematoidea</taxon>
        <taxon>Timematidae</taxon>
        <taxon>Timema</taxon>
    </lineage>
</organism>
<evidence type="ECO:0000313" key="4">
    <source>
        <dbReference type="Proteomes" id="UP001153148"/>
    </source>
</evidence>
<evidence type="ECO:0000313" key="3">
    <source>
        <dbReference type="EMBL" id="CAG2066065.1"/>
    </source>
</evidence>
<keyword evidence="2" id="KW-0732">Signal</keyword>
<proteinExistence type="predicted"/>
<evidence type="ECO:0000256" key="1">
    <source>
        <dbReference type="SAM" id="MobiDB-lite"/>
    </source>
</evidence>
<dbReference type="PANTHER" id="PTHR13020:SF25">
    <property type="entry name" value="PROTEIN GAWKY"/>
    <property type="match status" value="1"/>
</dbReference>
<sequence length="286" mass="29978">MVGLYVVAILVAGAGGMMDPRDHMRGVVDTMRGDVGMRDLRGLADMRGGGGDPMMRGDPRGISGRLNGPAADAAMWAQPPQPPHHHGAPHHQQAQPPNKMVGPGGINAPGVNQWAGPPPKDMGMPGAGGKPSGWEEPSPPAQRRNMPNYDDGTSLWGNPGQPGRMGGEAKYLTGKEMPTPNLGRGGMQLPPGMSQNRHPGNNGGNMKPDGPIWGHPTRNGSWGDGPHDSNAPSWGDDGKQGVGVNSWNEPPLTPTAWVGGPKPKNPLNPSWVDDDVPPPWGPPPKQ</sequence>
<name>A0ABN7PIW1_TIMPD</name>
<feature type="chain" id="PRO_5045115637" evidence="2">
    <location>
        <begin position="17"/>
        <end position="286"/>
    </location>
</feature>
<feature type="compositionally biased region" description="Pro residues" evidence="1">
    <location>
        <begin position="277"/>
        <end position="286"/>
    </location>
</feature>
<reference evidence="3" key="1">
    <citation type="submission" date="2021-03" db="EMBL/GenBank/DDBJ databases">
        <authorList>
            <person name="Tran Van P."/>
        </authorList>
    </citation>
    <scope>NUCLEOTIDE SEQUENCE</scope>
</reference>
<feature type="compositionally biased region" description="Low complexity" evidence="1">
    <location>
        <begin position="69"/>
        <end position="78"/>
    </location>
</feature>
<dbReference type="InterPro" id="IPR052068">
    <property type="entry name" value="GW182_domain"/>
</dbReference>
<comment type="caution">
    <text evidence="3">The sequence shown here is derived from an EMBL/GenBank/DDBJ whole genome shotgun (WGS) entry which is preliminary data.</text>
</comment>
<protein>
    <submittedName>
        <fullName evidence="3">Uncharacterized protein</fullName>
    </submittedName>
</protein>
<gene>
    <name evidence="3" type="ORF">TPAB3V08_LOCUS13008</name>
</gene>
<feature type="non-terminal residue" evidence="3">
    <location>
        <position position="286"/>
    </location>
</feature>
<dbReference type="PANTHER" id="PTHR13020">
    <property type="entry name" value="TRINUCLEOTIDE REPEAT-CONTAINING GENE 6"/>
    <property type="match status" value="1"/>
</dbReference>
<evidence type="ECO:0000256" key="2">
    <source>
        <dbReference type="SAM" id="SignalP"/>
    </source>
</evidence>